<dbReference type="PANTHER" id="PTHR44240">
    <property type="entry name" value="DNAJ DOMAIN (PROKARYOTIC HEAT SHOCK PROTEIN)-RELATED"/>
    <property type="match status" value="1"/>
</dbReference>
<dbReference type="InterPro" id="IPR036869">
    <property type="entry name" value="J_dom_sf"/>
</dbReference>
<organism evidence="4 5">
    <name type="scientific">Legionella sainthelensi</name>
    <dbReference type="NCBI Taxonomy" id="28087"/>
    <lineage>
        <taxon>Bacteria</taxon>
        <taxon>Pseudomonadati</taxon>
        <taxon>Pseudomonadota</taxon>
        <taxon>Gammaproteobacteria</taxon>
        <taxon>Legionellales</taxon>
        <taxon>Legionellaceae</taxon>
        <taxon>Legionella</taxon>
    </lineage>
</organism>
<comment type="caution">
    <text evidence="4">The sequence shown here is derived from an EMBL/GenBank/DDBJ whole genome shotgun (WGS) entry which is preliminary data.</text>
</comment>
<dbReference type="PRINTS" id="PR00625">
    <property type="entry name" value="JDOMAIN"/>
</dbReference>
<name>A0A0W0YUM8_9GAMM</name>
<dbReference type="Proteomes" id="UP000054621">
    <property type="component" value="Unassembled WGS sequence"/>
</dbReference>
<dbReference type="InterPro" id="IPR052276">
    <property type="entry name" value="Diphthamide-biosynth_chaperone"/>
</dbReference>
<feature type="domain" description="J" evidence="3">
    <location>
        <begin position="15"/>
        <end position="84"/>
    </location>
</feature>
<dbReference type="RefSeq" id="WP_027271104.1">
    <property type="nucleotide sequence ID" value="NZ_CAAAJE010000014.1"/>
</dbReference>
<dbReference type="eggNOG" id="COG0484">
    <property type="taxonomic scope" value="Bacteria"/>
</dbReference>
<feature type="compositionally biased region" description="Basic and acidic residues" evidence="2">
    <location>
        <begin position="105"/>
        <end position="120"/>
    </location>
</feature>
<dbReference type="EMBL" id="LNYV01000001">
    <property type="protein sequence ID" value="KTD60562.1"/>
    <property type="molecule type" value="Genomic_DNA"/>
</dbReference>
<evidence type="ECO:0000313" key="5">
    <source>
        <dbReference type="Proteomes" id="UP000054621"/>
    </source>
</evidence>
<dbReference type="SMART" id="SM00271">
    <property type="entry name" value="DnaJ"/>
    <property type="match status" value="1"/>
</dbReference>
<reference evidence="4 5" key="1">
    <citation type="submission" date="2015-11" db="EMBL/GenBank/DDBJ databases">
        <title>Genomic analysis of 38 Legionella species identifies large and diverse effector repertoires.</title>
        <authorList>
            <person name="Burstein D."/>
            <person name="Amaro F."/>
            <person name="Zusman T."/>
            <person name="Lifshitz Z."/>
            <person name="Cohen O."/>
            <person name="Gilbert J.A."/>
            <person name="Pupko T."/>
            <person name="Shuman H.A."/>
            <person name="Segal G."/>
        </authorList>
    </citation>
    <scope>NUCLEOTIDE SEQUENCE [LARGE SCALE GENOMIC DNA]</scope>
    <source>
        <strain evidence="4 5">Mt.St.Helens-4</strain>
    </source>
</reference>
<evidence type="ECO:0000256" key="1">
    <source>
        <dbReference type="ARBA" id="ARBA00023186"/>
    </source>
</evidence>
<protein>
    <submittedName>
        <fullName evidence="4">Molecular chaperone DnaJ</fullName>
    </submittedName>
</protein>
<evidence type="ECO:0000256" key="2">
    <source>
        <dbReference type="SAM" id="MobiDB-lite"/>
    </source>
</evidence>
<dbReference type="PATRIC" id="fig|28087.4.peg.20"/>
<dbReference type="STRING" id="28087.Lsai_0020"/>
<feature type="region of interest" description="Disordered" evidence="2">
    <location>
        <begin position="102"/>
        <end position="124"/>
    </location>
</feature>
<dbReference type="OrthoDB" id="9779889at2"/>
<evidence type="ECO:0000313" key="4">
    <source>
        <dbReference type="EMBL" id="KTD60562.1"/>
    </source>
</evidence>
<gene>
    <name evidence="4" type="ORF">Lsai_0020</name>
</gene>
<dbReference type="CDD" id="cd06257">
    <property type="entry name" value="DnaJ"/>
    <property type="match status" value="1"/>
</dbReference>
<dbReference type="SUPFAM" id="SSF46565">
    <property type="entry name" value="Chaperone J-domain"/>
    <property type="match status" value="1"/>
</dbReference>
<evidence type="ECO:0000259" key="3">
    <source>
        <dbReference type="PROSITE" id="PS50076"/>
    </source>
</evidence>
<dbReference type="Pfam" id="PF00226">
    <property type="entry name" value="DnaJ"/>
    <property type="match status" value="1"/>
</dbReference>
<dbReference type="InterPro" id="IPR001623">
    <property type="entry name" value="DnaJ_domain"/>
</dbReference>
<dbReference type="PROSITE" id="PS50076">
    <property type="entry name" value="DNAJ_2"/>
    <property type="match status" value="1"/>
</dbReference>
<accession>A0A0W0YUM8</accession>
<dbReference type="AlphaFoldDB" id="A0A0W0YUM8"/>
<keyword evidence="1" id="KW-0143">Chaperone</keyword>
<proteinExistence type="predicted"/>
<dbReference type="PANTHER" id="PTHR44240:SF10">
    <property type="entry name" value="J DOMAIN-CONTAINING PROTEIN"/>
    <property type="match status" value="1"/>
</dbReference>
<dbReference type="Gene3D" id="1.10.287.110">
    <property type="entry name" value="DnaJ domain"/>
    <property type="match status" value="1"/>
</dbReference>
<sequence>MAANEEVIKEYLNKDYYKILGIDDKEKANDSQYLKQAYKNKSREVHPDKHQTEKEKWTEAFKKVNEAYTVLSDPDKKSLYDQSIASNEKLRPENYKRFFHNAKKANKDNGTKDSAKKDNDGGYSALKPNELASDLRLGNTRVYIYIPPDFLNMGVATRTHCHGRDTSVSFEVDFPEGYYTSAQNLSYNESQDSINITIRKFRNFTDTFPSINYNLEAKTFLLAMQKKDDYDSSPLVIGLITVSENHKFAIFSFIENLPEETIIEGLLWDGFKSLPNEFGSAYRADKNSYFSITQNLVTSNEHTTLLRQKQEELENPGKKPTFSMELFKKELAQAQEDSMRVRFFGTSEFVSDLLKGKPISFHEIQAHAQSFPLGTVKKVLDKFDISNQKIALDFKP</sequence>